<dbReference type="EMBL" id="CAJPIZ010007424">
    <property type="protein sequence ID" value="CAG2110306.1"/>
    <property type="molecule type" value="Genomic_DNA"/>
</dbReference>
<feature type="region of interest" description="Disordered" evidence="3">
    <location>
        <begin position="371"/>
        <end position="415"/>
    </location>
</feature>
<proteinExistence type="predicted"/>
<dbReference type="PANTHER" id="PTHR19303:SF73">
    <property type="entry name" value="PROTEIN PDC2"/>
    <property type="match status" value="1"/>
</dbReference>
<dbReference type="PROSITE" id="PS51253">
    <property type="entry name" value="HTH_CENPB"/>
    <property type="match status" value="1"/>
</dbReference>
<dbReference type="InterPro" id="IPR009057">
    <property type="entry name" value="Homeodomain-like_sf"/>
</dbReference>
<feature type="domain" description="HTH CENPB-type" evidence="4">
    <location>
        <begin position="11"/>
        <end position="82"/>
    </location>
</feature>
<sequence>MSADKRKTFSIKDNVREAKHPKVENALVMWLSQMDTTSRHKVTCDEIIAKAQEFADSMGIDFKPTNGYLNGFKRRHGLELDLKQRGVDTASDWSQQLSQQTSNYLPEEIYILSETALFYRALPFRTNPHIIGPLSAKKLKTPKDRLTLVLVTNADGSDRMCSLIGKTNNPRGLKSMTDCELDYYSQPNARIDATIYKKIICQLNTKMKELNKRIVLFVNKSRSHCQQLVLSNISFKYFPANVEIPPIAREDYSVLWEQLKILVSDLKYDSFDDFVAIDDDESVELENELSDQHIIDLVINTSDRESEKSRKTNENQNVIKKSAINCAANLVKGLSCERQNLIELGAKICSVLTPDLRHVLASAITGELIDKSKNSDHSDDEDIGYERRSRKRKATQSAHNSQLSLTRVDGPESAHPWQLITFQ</sequence>
<keyword evidence="6" id="KW-1185">Reference proteome</keyword>
<dbReference type="InterPro" id="IPR006600">
    <property type="entry name" value="HTH_CenpB_DNA-bd_dom"/>
</dbReference>
<dbReference type="GO" id="GO:0005634">
    <property type="term" value="C:nucleus"/>
    <property type="evidence" value="ECO:0007669"/>
    <property type="project" value="UniProtKB-SubCell"/>
</dbReference>
<dbReference type="OrthoDB" id="6501890at2759"/>
<accession>A0A7R9Q2I2</accession>
<dbReference type="AlphaFoldDB" id="A0A7R9Q2I2"/>
<dbReference type="Proteomes" id="UP000759131">
    <property type="component" value="Unassembled WGS sequence"/>
</dbReference>
<evidence type="ECO:0000256" key="1">
    <source>
        <dbReference type="ARBA" id="ARBA00004123"/>
    </source>
</evidence>
<dbReference type="InterPro" id="IPR004875">
    <property type="entry name" value="DDE_SF_endonuclease_dom"/>
</dbReference>
<dbReference type="PANTHER" id="PTHR19303">
    <property type="entry name" value="TRANSPOSON"/>
    <property type="match status" value="1"/>
</dbReference>
<evidence type="ECO:0000256" key="2">
    <source>
        <dbReference type="ARBA" id="ARBA00023125"/>
    </source>
</evidence>
<dbReference type="Pfam" id="PF03221">
    <property type="entry name" value="HTH_Tnp_Tc5"/>
    <property type="match status" value="1"/>
</dbReference>
<dbReference type="SUPFAM" id="SSF46689">
    <property type="entry name" value="Homeodomain-like"/>
    <property type="match status" value="1"/>
</dbReference>
<organism evidence="5">
    <name type="scientific">Medioppia subpectinata</name>
    <dbReference type="NCBI Taxonomy" id="1979941"/>
    <lineage>
        <taxon>Eukaryota</taxon>
        <taxon>Metazoa</taxon>
        <taxon>Ecdysozoa</taxon>
        <taxon>Arthropoda</taxon>
        <taxon>Chelicerata</taxon>
        <taxon>Arachnida</taxon>
        <taxon>Acari</taxon>
        <taxon>Acariformes</taxon>
        <taxon>Sarcoptiformes</taxon>
        <taxon>Oribatida</taxon>
        <taxon>Brachypylina</taxon>
        <taxon>Oppioidea</taxon>
        <taxon>Oppiidae</taxon>
        <taxon>Medioppia</taxon>
    </lineage>
</organism>
<dbReference type="Gene3D" id="1.10.10.60">
    <property type="entry name" value="Homeodomain-like"/>
    <property type="match status" value="1"/>
</dbReference>
<evidence type="ECO:0000313" key="6">
    <source>
        <dbReference type="Proteomes" id="UP000759131"/>
    </source>
</evidence>
<evidence type="ECO:0000313" key="5">
    <source>
        <dbReference type="EMBL" id="CAD7629876.1"/>
    </source>
</evidence>
<keyword evidence="2" id="KW-0238">DNA-binding</keyword>
<comment type="subcellular location">
    <subcellularLocation>
        <location evidence="1">Nucleus</location>
    </subcellularLocation>
</comment>
<protein>
    <recommendedName>
        <fullName evidence="4">HTH CENPB-type domain-containing protein</fullName>
    </recommendedName>
</protein>
<dbReference type="InterPro" id="IPR050863">
    <property type="entry name" value="CenT-Element_Derived"/>
</dbReference>
<name>A0A7R9Q2I2_9ACAR</name>
<dbReference type="SMART" id="SM00674">
    <property type="entry name" value="CENPB"/>
    <property type="match status" value="1"/>
</dbReference>
<dbReference type="GO" id="GO:0003677">
    <property type="term" value="F:DNA binding"/>
    <property type="evidence" value="ECO:0007669"/>
    <property type="project" value="UniProtKB-KW"/>
</dbReference>
<gene>
    <name evidence="5" type="ORF">OSB1V03_LOCUS10291</name>
</gene>
<evidence type="ECO:0000256" key="3">
    <source>
        <dbReference type="SAM" id="MobiDB-lite"/>
    </source>
</evidence>
<reference evidence="5" key="1">
    <citation type="submission" date="2020-11" db="EMBL/GenBank/DDBJ databases">
        <authorList>
            <person name="Tran Van P."/>
        </authorList>
    </citation>
    <scope>NUCLEOTIDE SEQUENCE</scope>
</reference>
<dbReference type="Pfam" id="PF03184">
    <property type="entry name" value="DDE_1"/>
    <property type="match status" value="1"/>
</dbReference>
<dbReference type="EMBL" id="OC861999">
    <property type="protein sequence ID" value="CAD7629876.1"/>
    <property type="molecule type" value="Genomic_DNA"/>
</dbReference>
<feature type="compositionally biased region" description="Polar residues" evidence="3">
    <location>
        <begin position="395"/>
        <end position="405"/>
    </location>
</feature>
<evidence type="ECO:0000259" key="4">
    <source>
        <dbReference type="PROSITE" id="PS51253"/>
    </source>
</evidence>